<feature type="binding site" evidence="6">
    <location>
        <position position="205"/>
    </location>
    <ligand>
        <name>NAD(+)</name>
        <dbReference type="ChEBI" id="CHEBI:57540"/>
    </ligand>
</feature>
<gene>
    <name evidence="10" type="ORF">JJB11_07465</name>
</gene>
<dbReference type="EMBL" id="JAEPWM010000002">
    <property type="protein sequence ID" value="MBK6005930.1"/>
    <property type="molecule type" value="Genomic_DNA"/>
</dbReference>
<name>A0A934WLT7_9BURK</name>
<dbReference type="Gene3D" id="3.30.390.30">
    <property type="match status" value="1"/>
</dbReference>
<dbReference type="GO" id="GO:0050660">
    <property type="term" value="F:flavin adenine dinucleotide binding"/>
    <property type="evidence" value="ECO:0007669"/>
    <property type="project" value="TreeGrafter"/>
</dbReference>
<dbReference type="FunFam" id="3.30.390.30:FF:000001">
    <property type="entry name" value="Dihydrolipoyl dehydrogenase"/>
    <property type="match status" value="1"/>
</dbReference>
<feature type="binding site" evidence="6">
    <location>
        <begin position="182"/>
        <end position="189"/>
    </location>
    <ligand>
        <name>NAD(+)</name>
        <dbReference type="ChEBI" id="CHEBI:57540"/>
    </ligand>
</feature>
<dbReference type="PIRSF" id="PIRSF000350">
    <property type="entry name" value="Mercury_reductase_MerA"/>
    <property type="match status" value="1"/>
</dbReference>
<organism evidence="10 11">
    <name type="scientific">Ramlibacter ginsenosidimutans</name>
    <dbReference type="NCBI Taxonomy" id="502333"/>
    <lineage>
        <taxon>Bacteria</taxon>
        <taxon>Pseudomonadati</taxon>
        <taxon>Pseudomonadota</taxon>
        <taxon>Betaproteobacteria</taxon>
        <taxon>Burkholderiales</taxon>
        <taxon>Comamonadaceae</taxon>
        <taxon>Ramlibacter</taxon>
    </lineage>
</organism>
<evidence type="ECO:0000256" key="4">
    <source>
        <dbReference type="ARBA" id="ARBA00023002"/>
    </source>
</evidence>
<dbReference type="InterPro" id="IPR004099">
    <property type="entry name" value="Pyr_nucl-diS_OxRdtase_dimer"/>
</dbReference>
<comment type="cofactor">
    <cofactor evidence="6">
        <name>FAD</name>
        <dbReference type="ChEBI" id="CHEBI:57692"/>
    </cofactor>
    <text evidence="6">Binds 1 FAD per subunit.</text>
</comment>
<dbReference type="InterPro" id="IPR036188">
    <property type="entry name" value="FAD/NAD-bd_sf"/>
</dbReference>
<keyword evidence="11" id="KW-1185">Reference proteome</keyword>
<comment type="caution">
    <text evidence="10">The sequence shown here is derived from an EMBL/GenBank/DDBJ whole genome shotgun (WGS) entry which is preliminary data.</text>
</comment>
<dbReference type="PRINTS" id="PR00411">
    <property type="entry name" value="PNDRDTASEI"/>
</dbReference>
<evidence type="ECO:0000313" key="10">
    <source>
        <dbReference type="EMBL" id="MBK6005930.1"/>
    </source>
</evidence>
<feature type="binding site" evidence="6">
    <location>
        <position position="53"/>
    </location>
    <ligand>
        <name>FAD</name>
        <dbReference type="ChEBI" id="CHEBI:57692"/>
    </ligand>
</feature>
<reference evidence="10" key="1">
    <citation type="journal article" date="2012" name="J. Microbiol. Biotechnol.">
        <title>Ramlibacter ginsenosidimutans sp. nov., with ginsenoside-converting activity.</title>
        <authorList>
            <person name="Wang L."/>
            <person name="An D.S."/>
            <person name="Kim S.G."/>
            <person name="Jin F.X."/>
            <person name="Kim S.C."/>
            <person name="Lee S.T."/>
            <person name="Im W.T."/>
        </authorList>
    </citation>
    <scope>NUCLEOTIDE SEQUENCE</scope>
    <source>
        <strain evidence="10">KACC 17527</strain>
    </source>
</reference>
<keyword evidence="6" id="KW-0547">Nucleotide-binding</keyword>
<dbReference type="SUPFAM" id="SSF55424">
    <property type="entry name" value="FAD/NAD-linked reductases, dimerisation (C-terminal) domain"/>
    <property type="match status" value="1"/>
</dbReference>
<evidence type="ECO:0000256" key="5">
    <source>
        <dbReference type="PIRSR" id="PIRSR000350-2"/>
    </source>
</evidence>
<comment type="similarity">
    <text evidence="1">Belongs to the class-I pyridine nucleotide-disulfide oxidoreductase family.</text>
</comment>
<dbReference type="InterPro" id="IPR016156">
    <property type="entry name" value="FAD/NAD-linked_Rdtase_dimer_sf"/>
</dbReference>
<keyword evidence="4" id="KW-0560">Oxidoreductase</keyword>
<dbReference type="SUPFAM" id="SSF51905">
    <property type="entry name" value="FAD/NAD(P)-binding domain"/>
    <property type="match status" value="1"/>
</dbReference>
<evidence type="ECO:0000256" key="6">
    <source>
        <dbReference type="PIRSR" id="PIRSR000350-3"/>
    </source>
</evidence>
<dbReference type="PANTHER" id="PTHR43014">
    <property type="entry name" value="MERCURIC REDUCTASE"/>
    <property type="match status" value="1"/>
</dbReference>
<dbReference type="PRINTS" id="PR00368">
    <property type="entry name" value="FADPNR"/>
</dbReference>
<evidence type="ECO:0000256" key="3">
    <source>
        <dbReference type="ARBA" id="ARBA00022827"/>
    </source>
</evidence>
<evidence type="ECO:0000313" key="11">
    <source>
        <dbReference type="Proteomes" id="UP000630528"/>
    </source>
</evidence>
<evidence type="ECO:0000259" key="9">
    <source>
        <dbReference type="Pfam" id="PF07992"/>
    </source>
</evidence>
<sequence>MPASQSCDILVLGSGESGKYLAWTMAKSGLRVVVIERALIGGSCPNVACLPSKNIIYSGHVAALARRGAEFGLPDGPARVDMGAVRERKRRMVQDLIEVHRRNYAASGAALVMGEGRLVAPRSIEVALREGGTQVCSGERVFLNLGTHAAIPAVPGLAESQPLTHVEALELGVVPEHLIVLGGGYVGLEMAQPWRRFGSRVTVIEQGPQIAGHEDPDVAQAITERFEAEGIEILAGVKPERVDGRSGDRVDFHVQGPAGPQRISGSHLLVAAGRTPNTRGIGLEEAGIALDARGYVRVNERLETTARGVWAMGDCAGSPQFTHVAFDDFRIVHANLTGGKRTTQGRVVPYCMFTDPELGRVGLDETQARKAGVAYRVAKIPMAAVLRTRTLSEPHGFLKALVAVDSDQLLGFTAVGVGAGELVAVVQTAMLAGLPYTALRDSVLTHPTMAEGLTVLFAAAPTPPVADSRKRA</sequence>
<protein>
    <submittedName>
        <fullName evidence="10">FAD-dependent oxidoreductase</fullName>
    </submittedName>
</protein>
<dbReference type="RefSeq" id="WP_201167868.1">
    <property type="nucleotide sequence ID" value="NZ_JAEPWM010000002.1"/>
</dbReference>
<feature type="binding site" evidence="6">
    <location>
        <position position="314"/>
    </location>
    <ligand>
        <name>FAD</name>
        <dbReference type="ChEBI" id="CHEBI:57692"/>
    </ligand>
</feature>
<accession>A0A934WLT7</accession>
<feature type="domain" description="FAD/NAD(P)-binding" evidence="9">
    <location>
        <begin position="8"/>
        <end position="327"/>
    </location>
</feature>
<dbReference type="Pfam" id="PF07992">
    <property type="entry name" value="Pyr_redox_2"/>
    <property type="match status" value="1"/>
</dbReference>
<dbReference type="InterPro" id="IPR023753">
    <property type="entry name" value="FAD/NAD-binding_dom"/>
</dbReference>
<evidence type="ECO:0000256" key="7">
    <source>
        <dbReference type="PIRSR" id="PIRSR000350-4"/>
    </source>
</evidence>
<feature type="disulfide bond" description="Redox-active" evidence="7">
    <location>
        <begin position="44"/>
        <end position="49"/>
    </location>
</feature>
<feature type="binding site" evidence="6">
    <location>
        <position position="273"/>
    </location>
    <ligand>
        <name>NAD(+)</name>
        <dbReference type="ChEBI" id="CHEBI:57540"/>
    </ligand>
</feature>
<proteinExistence type="inferred from homology"/>
<evidence type="ECO:0000256" key="2">
    <source>
        <dbReference type="ARBA" id="ARBA00022630"/>
    </source>
</evidence>
<feature type="domain" description="Pyridine nucleotide-disulphide oxidoreductase dimerisation" evidence="8">
    <location>
        <begin position="348"/>
        <end position="454"/>
    </location>
</feature>
<keyword evidence="3 6" id="KW-0274">FAD</keyword>
<evidence type="ECO:0000256" key="1">
    <source>
        <dbReference type="ARBA" id="ARBA00007532"/>
    </source>
</evidence>
<dbReference type="AlphaFoldDB" id="A0A934WLT7"/>
<reference evidence="10" key="2">
    <citation type="submission" date="2021-01" db="EMBL/GenBank/DDBJ databases">
        <authorList>
            <person name="Kang M."/>
        </authorList>
    </citation>
    <scope>NUCLEOTIDE SEQUENCE</scope>
    <source>
        <strain evidence="10">KACC 17527</strain>
    </source>
</reference>
<dbReference type="Proteomes" id="UP000630528">
    <property type="component" value="Unassembled WGS sequence"/>
</dbReference>
<feature type="active site" description="Proton acceptor" evidence="5">
    <location>
        <position position="446"/>
    </location>
</feature>
<feature type="binding site" evidence="6">
    <location>
        <position position="116"/>
    </location>
    <ligand>
        <name>FAD</name>
        <dbReference type="ChEBI" id="CHEBI:57692"/>
    </ligand>
</feature>
<evidence type="ECO:0000259" key="8">
    <source>
        <dbReference type="Pfam" id="PF02852"/>
    </source>
</evidence>
<keyword evidence="6" id="KW-0520">NAD</keyword>
<dbReference type="Pfam" id="PF02852">
    <property type="entry name" value="Pyr_redox_dim"/>
    <property type="match status" value="1"/>
</dbReference>
<keyword evidence="2" id="KW-0285">Flavoprotein</keyword>
<dbReference type="PANTHER" id="PTHR43014:SF2">
    <property type="entry name" value="MERCURIC REDUCTASE"/>
    <property type="match status" value="1"/>
</dbReference>
<dbReference type="InterPro" id="IPR001100">
    <property type="entry name" value="Pyr_nuc-diS_OxRdtase"/>
</dbReference>
<dbReference type="Gene3D" id="3.50.50.60">
    <property type="entry name" value="FAD/NAD(P)-binding domain"/>
    <property type="match status" value="2"/>
</dbReference>
<dbReference type="GO" id="GO:0003955">
    <property type="term" value="F:NAD(P)H dehydrogenase (quinone) activity"/>
    <property type="evidence" value="ECO:0007669"/>
    <property type="project" value="TreeGrafter"/>
</dbReference>